<dbReference type="KEGG" id="bgj:AWC36_15010"/>
<evidence type="ECO:0000259" key="4">
    <source>
        <dbReference type="SMART" id="SM00796"/>
    </source>
</evidence>
<evidence type="ECO:0000313" key="7">
    <source>
        <dbReference type="Proteomes" id="UP000044377"/>
    </source>
</evidence>
<dbReference type="InterPro" id="IPR003833">
    <property type="entry name" value="CT_C_D"/>
</dbReference>
<keyword evidence="3" id="KW-0067">ATP-binding</keyword>
<evidence type="ECO:0000313" key="8">
    <source>
        <dbReference type="Proteomes" id="UP000285972"/>
    </source>
</evidence>
<keyword evidence="7" id="KW-1185">Reference proteome</keyword>
<dbReference type="GO" id="GO:0005524">
    <property type="term" value="F:ATP binding"/>
    <property type="evidence" value="ECO:0007669"/>
    <property type="project" value="UniProtKB-KW"/>
</dbReference>
<dbReference type="Gene3D" id="3.30.1360.40">
    <property type="match status" value="1"/>
</dbReference>
<sequence>MNTFSAEDCVLEPVGERCVLIRIGERLDEEVIAWVHAITARVAAAALPGVEEVVPAFTTVAVQYRPEVFDGAQGLPSAQLMTLLRGLLREELTTMQMTARQIEIPACYGGEFGPDLEAVARFAGISAKEVVALHSSREMTVYAFFFSPGNSFSGPMDACLGIGRRATPRTCVEAGSVAIANGLTSIYQNASPGGWQVIARTPWNMFDLTNDPPVRLRLGDRIRFRPVSAEEFVTLLEPRP</sequence>
<reference evidence="6 8" key="3">
    <citation type="submission" date="2016-09" db="EMBL/GenBank/DDBJ databases">
        <authorList>
            <person name="Doonan J."/>
            <person name="Pachebat J.A."/>
            <person name="Golyshin P.N."/>
            <person name="Denman S."/>
            <person name="Mcdonald J.E."/>
        </authorList>
    </citation>
    <scope>NUCLEOTIDE SEQUENCE [LARGE SCALE GENOMIC DNA]</scope>
    <source>
        <strain evidence="6 8">FRB141</strain>
    </source>
</reference>
<evidence type="ECO:0000256" key="1">
    <source>
        <dbReference type="ARBA" id="ARBA00022741"/>
    </source>
</evidence>
<accession>A0A0G4JR28</accession>
<dbReference type="SUPFAM" id="SSF50891">
    <property type="entry name" value="Cyclophilin-like"/>
    <property type="match status" value="1"/>
</dbReference>
<evidence type="ECO:0000256" key="3">
    <source>
        <dbReference type="ARBA" id="ARBA00022840"/>
    </source>
</evidence>
<dbReference type="EC" id="3.5.1.54" evidence="5"/>
<dbReference type="PANTHER" id="PTHR34698:SF2">
    <property type="entry name" value="5-OXOPROLINASE SUBUNIT B"/>
    <property type="match status" value="1"/>
</dbReference>
<dbReference type="EMBL" id="CGIG01000001">
    <property type="protein sequence ID" value="CPR14382.1"/>
    <property type="molecule type" value="Genomic_DNA"/>
</dbReference>
<name>A0A0G4JR28_9GAMM</name>
<dbReference type="NCBIfam" id="TIGR00370">
    <property type="entry name" value="5-oxoprolinase subunit PxpB"/>
    <property type="match status" value="1"/>
</dbReference>
<dbReference type="Proteomes" id="UP000044377">
    <property type="component" value="Unassembled WGS sequence"/>
</dbReference>
<evidence type="ECO:0000313" key="6">
    <source>
        <dbReference type="EMBL" id="RLM28625.1"/>
    </source>
</evidence>
<dbReference type="InterPro" id="IPR010016">
    <property type="entry name" value="PxpB"/>
</dbReference>
<dbReference type="PANTHER" id="PTHR34698">
    <property type="entry name" value="5-OXOPROLINASE SUBUNIT B"/>
    <property type="match status" value="1"/>
</dbReference>
<dbReference type="SUPFAM" id="SSF160467">
    <property type="entry name" value="PH0987 N-terminal domain-like"/>
    <property type="match status" value="1"/>
</dbReference>
<gene>
    <name evidence="6" type="ORF">BIY26_03455</name>
    <name evidence="5" type="ORF">BN1221_00789c</name>
</gene>
<dbReference type="RefSeq" id="WP_048636209.1">
    <property type="nucleotide sequence ID" value="NZ_CGIG01000001.1"/>
</dbReference>
<dbReference type="OrthoDB" id="9778567at2"/>
<evidence type="ECO:0000256" key="2">
    <source>
        <dbReference type="ARBA" id="ARBA00022801"/>
    </source>
</evidence>
<reference evidence="5" key="2">
    <citation type="submission" date="2015-01" db="EMBL/GenBank/DDBJ databases">
        <authorList>
            <person name="Xiang T."/>
            <person name="Song Y."/>
            <person name="Huang L."/>
            <person name="Wang B."/>
            <person name="Wu P."/>
        </authorList>
    </citation>
    <scope>NUCLEOTIDE SEQUENCE [LARGE SCALE GENOMIC DNA]</scope>
    <source>
        <strain evidence="5">OBR1</strain>
    </source>
</reference>
<dbReference type="Pfam" id="PF02682">
    <property type="entry name" value="CT_C_D"/>
    <property type="match status" value="1"/>
</dbReference>
<keyword evidence="1" id="KW-0547">Nucleotide-binding</keyword>
<reference evidence="7" key="1">
    <citation type="submission" date="2015-01" db="EMBL/GenBank/DDBJ databases">
        <authorList>
            <person name="Paterson Steve"/>
        </authorList>
    </citation>
    <scope>NUCLEOTIDE SEQUENCE [LARGE SCALE GENOMIC DNA]</scope>
    <source>
        <strain evidence="7">OBR1</strain>
    </source>
</reference>
<keyword evidence="2 5" id="KW-0378">Hydrolase</keyword>
<organism evidence="5 7">
    <name type="scientific">Brenneria goodwinii</name>
    <dbReference type="NCBI Taxonomy" id="1109412"/>
    <lineage>
        <taxon>Bacteria</taxon>
        <taxon>Pseudomonadati</taxon>
        <taxon>Pseudomonadota</taxon>
        <taxon>Gammaproteobacteria</taxon>
        <taxon>Enterobacterales</taxon>
        <taxon>Pectobacteriaceae</taxon>
        <taxon>Brenneria</taxon>
    </lineage>
</organism>
<evidence type="ECO:0000313" key="5">
    <source>
        <dbReference type="EMBL" id="CPR14382.1"/>
    </source>
</evidence>
<dbReference type="AlphaFoldDB" id="A0A0G4JR28"/>
<dbReference type="EMBL" id="MJLX01000005">
    <property type="protein sequence ID" value="RLM28625.1"/>
    <property type="molecule type" value="Genomic_DNA"/>
</dbReference>
<protein>
    <submittedName>
        <fullName evidence="5">Allophanate hydrolase 2 subunit 1</fullName>
        <ecNumber evidence="5">3.5.1.54</ecNumber>
    </submittedName>
</protein>
<proteinExistence type="predicted"/>
<dbReference type="Proteomes" id="UP000285972">
    <property type="component" value="Unassembled WGS sequence"/>
</dbReference>
<feature type="domain" description="Carboxyltransferase" evidence="4">
    <location>
        <begin position="9"/>
        <end position="216"/>
    </location>
</feature>
<dbReference type="GeneID" id="70908118"/>
<dbReference type="SMART" id="SM00796">
    <property type="entry name" value="AHS1"/>
    <property type="match status" value="1"/>
</dbReference>
<dbReference type="STRING" id="1109412.BN1221_00789c"/>
<dbReference type="InterPro" id="IPR029000">
    <property type="entry name" value="Cyclophilin-like_dom_sf"/>
</dbReference>
<dbReference type="Gene3D" id="2.40.100.10">
    <property type="entry name" value="Cyclophilin-like"/>
    <property type="match status" value="1"/>
</dbReference>
<dbReference type="GO" id="GO:0004039">
    <property type="term" value="F:allophanate hydrolase activity"/>
    <property type="evidence" value="ECO:0007669"/>
    <property type="project" value="UniProtKB-EC"/>
</dbReference>